<dbReference type="OrthoDB" id="9757917at2"/>
<dbReference type="PANTHER" id="PTHR10887">
    <property type="entry name" value="DNA2/NAM7 HELICASE FAMILY"/>
    <property type="match status" value="1"/>
</dbReference>
<protein>
    <submittedName>
        <fullName evidence="4">DNA helicase</fullName>
    </submittedName>
</protein>
<evidence type="ECO:0000259" key="3">
    <source>
        <dbReference type="Pfam" id="PF13087"/>
    </source>
</evidence>
<reference evidence="5" key="1">
    <citation type="submission" date="2018-02" db="EMBL/GenBank/DDBJ databases">
        <authorList>
            <person name="Holder M.E."/>
            <person name="Ajami N.J."/>
            <person name="Petrosino J.F."/>
        </authorList>
    </citation>
    <scope>NUCLEOTIDE SEQUENCE [LARGE SCALE GENOMIC DNA]</scope>
    <source>
        <strain evidence="5">CCUG 47132</strain>
    </source>
</reference>
<dbReference type="InterPro" id="IPR041677">
    <property type="entry name" value="DNA2/NAM7_AAA_11"/>
</dbReference>
<evidence type="ECO:0000256" key="1">
    <source>
        <dbReference type="SAM" id="Coils"/>
    </source>
</evidence>
<feature type="domain" description="DNA2/NAM7 helicase-like C-terminal" evidence="3">
    <location>
        <begin position="891"/>
        <end position="1022"/>
    </location>
</feature>
<proteinExistence type="predicted"/>
<keyword evidence="4" id="KW-0067">ATP-binding</keyword>
<dbReference type="Proteomes" id="UP000237883">
    <property type="component" value="Chromosome"/>
</dbReference>
<dbReference type="GO" id="GO:0004386">
    <property type="term" value="F:helicase activity"/>
    <property type="evidence" value="ECO:0007669"/>
    <property type="project" value="UniProtKB-KW"/>
</dbReference>
<feature type="domain" description="DNA2/NAM7 helicase helicase" evidence="2">
    <location>
        <begin position="575"/>
        <end position="799"/>
    </location>
</feature>
<keyword evidence="4" id="KW-0378">Hydrolase</keyword>
<keyword evidence="4" id="KW-0347">Helicase</keyword>
<keyword evidence="1" id="KW-0175">Coiled coil</keyword>
<dbReference type="Pfam" id="PF13087">
    <property type="entry name" value="AAA_12"/>
    <property type="match status" value="1"/>
</dbReference>
<keyword evidence="5" id="KW-1185">Reference proteome</keyword>
<dbReference type="SUPFAM" id="SSF52540">
    <property type="entry name" value="P-loop containing nucleoside triphosphate hydrolases"/>
    <property type="match status" value="1"/>
</dbReference>
<dbReference type="Gene3D" id="3.40.50.300">
    <property type="entry name" value="P-loop containing nucleotide triphosphate hydrolases"/>
    <property type="match status" value="2"/>
</dbReference>
<feature type="coiled-coil region" evidence="1">
    <location>
        <begin position="521"/>
        <end position="555"/>
    </location>
</feature>
<name>A0A2S0L6J8_9FIRM</name>
<sequence length="1056" mass="122862">MNQKEKILESWIMVEHLSEGDINLRDKNILTFQDLKDYDFYDVFKKKIKCLHLSPYQKGGIVVYFDIFKFTEVIEFLRDKFNLPVSNQEITLGYKFSFALYFDKDLQINNDMTFFTESFYIRNFHKIPSEEAFREYDEDFNKKIQEVFECPENKPYKDWFNKAIMDILKTNKIDINNCRMKPLKNLETDAINLHSFFINDLQKAKSVHSKNLNDYLLGNCSNRKNLDSRTTSPKFNKYIFTEILQPYNYPLSRFPSNIQYAPSFMQQVAINLSLGYDSNNMRSVNGPPGTGKTTLLRDIFAQLLVDQSYEITKLKNKKITGNDKTVYWESESYKASIGILPEKIAENGIIVASSNNGAVKNIVDELPLISEIDNSFVDEIKGINYFKDISNSKISTKWVKENDKNIEKLEIEKQLDEKFWGLFSLEGGRKENMEYIITALKHVVDDLKTNYISDDNIYSEFEKKYNEALSYRKKRQKISDNYFSMKKFEYELLNKKSKFSKNVKQRESEFSNLKNDVNLKLEELYLKKNKFSQKVNELKNDYSNIIEDKKMIENSIDVLKLQKPGFFQFSRKKTYNEQMRKYSDDLLKILDQERSTKSKLDSFIKDLKHIEDQISYENKLIEDKNSEIVQAIQNEDKEIKKLEAKIRDMKYVLINTDVNVLDFSLPYDDLQMSNPWFDEEYRRIQSELFIIALKVRKQFLYENIKNIEAATRIWNKQQNYLDKNIIIQEAWNWINMTVPVISSTFASMGRMFSNIQANSLGHLFIDEAGQALPQASVGAIFRCKHVMAVGDPAQIKPVLTLDSYILSLLGQNYGVGQAYLSEDASTQTLIDSASQYGFYKGINNLEDWIGIPLWVHRRCKYPMFNISNEISYGGNMVQGNKSDGKAEWYDVGGSADNKYVKEQGELLVEKIKKLAETNKDILDKTKKDQVYVISPFKNVAYNLSRKLATDLNFTRYDSNYSPTNVGTVHTFQGKEAPIVFLVLGADEKSKGAANWAMGSENPNIMNVSATRAKKEFYIIGEKKLYSNLCSDVIDKTINEIRKFNSKPPKERMTKSL</sequence>
<dbReference type="RefSeq" id="WP_106057898.1">
    <property type="nucleotide sequence ID" value="NZ_CP027228.1"/>
</dbReference>
<dbReference type="GeneID" id="78392251"/>
<dbReference type="InterPro" id="IPR045055">
    <property type="entry name" value="DNA2/NAM7-like"/>
</dbReference>
<dbReference type="PANTHER" id="PTHR10887:SF530">
    <property type="entry name" value="SUPERFAMILY I DNA HELICASES"/>
    <property type="match status" value="1"/>
</dbReference>
<feature type="coiled-coil region" evidence="1">
    <location>
        <begin position="625"/>
        <end position="652"/>
    </location>
</feature>
<gene>
    <name evidence="4" type="ORF">C5Q96_08235</name>
</gene>
<evidence type="ECO:0000313" key="4">
    <source>
        <dbReference type="EMBL" id="AVM48844.1"/>
    </source>
</evidence>
<dbReference type="EMBL" id="CP027228">
    <property type="protein sequence ID" value="AVM48844.1"/>
    <property type="molecule type" value="Genomic_DNA"/>
</dbReference>
<accession>A0A2S0L6J8</accession>
<dbReference type="InterPro" id="IPR027417">
    <property type="entry name" value="P-loop_NTPase"/>
</dbReference>
<dbReference type="InterPro" id="IPR041679">
    <property type="entry name" value="DNA2/NAM7-like_C"/>
</dbReference>
<evidence type="ECO:0000313" key="5">
    <source>
        <dbReference type="Proteomes" id="UP000237883"/>
    </source>
</evidence>
<evidence type="ECO:0000259" key="2">
    <source>
        <dbReference type="Pfam" id="PF13086"/>
    </source>
</evidence>
<dbReference type="AlphaFoldDB" id="A0A2S0L6J8"/>
<keyword evidence="4" id="KW-0547">Nucleotide-binding</keyword>
<dbReference type="Pfam" id="PF13086">
    <property type="entry name" value="AAA_11"/>
    <property type="match status" value="1"/>
</dbReference>
<organism evidence="4 5">
    <name type="scientific">Mogibacterium diversum</name>
    <dbReference type="NCBI Taxonomy" id="114527"/>
    <lineage>
        <taxon>Bacteria</taxon>
        <taxon>Bacillati</taxon>
        <taxon>Bacillota</taxon>
        <taxon>Clostridia</taxon>
        <taxon>Peptostreptococcales</taxon>
        <taxon>Anaerovoracaceae</taxon>
        <taxon>Mogibacterium</taxon>
    </lineage>
</organism>
<dbReference type="KEGG" id="mdv:C5Q96_08235"/>